<dbReference type="GeneID" id="89943184"/>
<proteinExistence type="predicted"/>
<evidence type="ECO:0000256" key="2">
    <source>
        <dbReference type="SAM" id="Phobius"/>
    </source>
</evidence>
<feature type="region of interest" description="Disordered" evidence="1">
    <location>
        <begin position="104"/>
        <end position="124"/>
    </location>
</feature>
<feature type="chain" id="PRO_5042972738" evidence="3">
    <location>
        <begin position="20"/>
        <end position="382"/>
    </location>
</feature>
<sequence length="382" mass="40284">MRNTLFTSLFLASATLASASSRLECLQTRGRDLASTASCGDEGSLAYCFSQLAESTQSEGTLAEDLERCFYNAGCTPAESHIEAFWLLRRCDTPSNSNNDLRRAAAARRDTHDHPHPQAAAKEPSFMGVTARAALPLPAPTAMAMTVHVHHPRQDTTASPASPTPCFTDQTSSITSCPVQSTGTDKGKKLSCFPTVTVSAVCRDGLICQQDNQGNPSCMYKQSSLDVGGTIIAIIMASAVLGSVISVCFCCCRERRTHKRIERAAEAAKIAKEAKTQAVVAAKRPGTAVTGTANAPQAAAEGQPLMYSHAPPLQQQGNVQTADVGMMEVGGVPGAVQGGGEHGQFNNTPYHQQQQQLAQGGVGGQYPGANPFADSHDAHPLR</sequence>
<name>A0AAN6TK27_9PEZI</name>
<dbReference type="EMBL" id="MU853334">
    <property type="protein sequence ID" value="KAK4115937.1"/>
    <property type="molecule type" value="Genomic_DNA"/>
</dbReference>
<dbReference type="Proteomes" id="UP001302812">
    <property type="component" value="Unassembled WGS sequence"/>
</dbReference>
<evidence type="ECO:0000256" key="3">
    <source>
        <dbReference type="SAM" id="SignalP"/>
    </source>
</evidence>
<organism evidence="4 5">
    <name type="scientific">Canariomyces notabilis</name>
    <dbReference type="NCBI Taxonomy" id="2074819"/>
    <lineage>
        <taxon>Eukaryota</taxon>
        <taxon>Fungi</taxon>
        <taxon>Dikarya</taxon>
        <taxon>Ascomycota</taxon>
        <taxon>Pezizomycotina</taxon>
        <taxon>Sordariomycetes</taxon>
        <taxon>Sordariomycetidae</taxon>
        <taxon>Sordariales</taxon>
        <taxon>Chaetomiaceae</taxon>
        <taxon>Canariomyces</taxon>
    </lineage>
</organism>
<keyword evidence="2" id="KW-1133">Transmembrane helix</keyword>
<evidence type="ECO:0000256" key="1">
    <source>
        <dbReference type="SAM" id="MobiDB-lite"/>
    </source>
</evidence>
<reference evidence="4" key="1">
    <citation type="journal article" date="2023" name="Mol. Phylogenet. Evol.">
        <title>Genome-scale phylogeny and comparative genomics of the fungal order Sordariales.</title>
        <authorList>
            <person name="Hensen N."/>
            <person name="Bonometti L."/>
            <person name="Westerberg I."/>
            <person name="Brannstrom I.O."/>
            <person name="Guillou S."/>
            <person name="Cros-Aarteil S."/>
            <person name="Calhoun S."/>
            <person name="Haridas S."/>
            <person name="Kuo A."/>
            <person name="Mondo S."/>
            <person name="Pangilinan J."/>
            <person name="Riley R."/>
            <person name="LaButti K."/>
            <person name="Andreopoulos B."/>
            <person name="Lipzen A."/>
            <person name="Chen C."/>
            <person name="Yan M."/>
            <person name="Daum C."/>
            <person name="Ng V."/>
            <person name="Clum A."/>
            <person name="Steindorff A."/>
            <person name="Ohm R.A."/>
            <person name="Martin F."/>
            <person name="Silar P."/>
            <person name="Natvig D.O."/>
            <person name="Lalanne C."/>
            <person name="Gautier V."/>
            <person name="Ament-Velasquez S.L."/>
            <person name="Kruys A."/>
            <person name="Hutchinson M.I."/>
            <person name="Powell A.J."/>
            <person name="Barry K."/>
            <person name="Miller A.N."/>
            <person name="Grigoriev I.V."/>
            <person name="Debuchy R."/>
            <person name="Gladieux P."/>
            <person name="Hiltunen Thoren M."/>
            <person name="Johannesson H."/>
        </authorList>
    </citation>
    <scope>NUCLEOTIDE SEQUENCE</scope>
    <source>
        <strain evidence="4">CBS 508.74</strain>
    </source>
</reference>
<comment type="caution">
    <text evidence="4">The sequence shown here is derived from an EMBL/GenBank/DDBJ whole genome shotgun (WGS) entry which is preliminary data.</text>
</comment>
<reference evidence="4" key="2">
    <citation type="submission" date="2023-05" db="EMBL/GenBank/DDBJ databases">
        <authorList>
            <consortium name="Lawrence Berkeley National Laboratory"/>
            <person name="Steindorff A."/>
            <person name="Hensen N."/>
            <person name="Bonometti L."/>
            <person name="Westerberg I."/>
            <person name="Brannstrom I.O."/>
            <person name="Guillou S."/>
            <person name="Cros-Aarteil S."/>
            <person name="Calhoun S."/>
            <person name="Haridas S."/>
            <person name="Kuo A."/>
            <person name="Mondo S."/>
            <person name="Pangilinan J."/>
            <person name="Riley R."/>
            <person name="Labutti K."/>
            <person name="Andreopoulos B."/>
            <person name="Lipzen A."/>
            <person name="Chen C."/>
            <person name="Yanf M."/>
            <person name="Daum C."/>
            <person name="Ng V."/>
            <person name="Clum A."/>
            <person name="Ohm R."/>
            <person name="Martin F."/>
            <person name="Silar P."/>
            <person name="Natvig D."/>
            <person name="Lalanne C."/>
            <person name="Gautier V."/>
            <person name="Ament-Velasquez S.L."/>
            <person name="Kruys A."/>
            <person name="Hutchinson M.I."/>
            <person name="Powell A.J."/>
            <person name="Barry K."/>
            <person name="Miller A.N."/>
            <person name="Grigoriev I.V."/>
            <person name="Debuchy R."/>
            <person name="Gladieux P."/>
            <person name="Thoren M.H."/>
            <person name="Johannesson H."/>
        </authorList>
    </citation>
    <scope>NUCLEOTIDE SEQUENCE</scope>
    <source>
        <strain evidence="4">CBS 508.74</strain>
    </source>
</reference>
<feature type="transmembrane region" description="Helical" evidence="2">
    <location>
        <begin position="227"/>
        <end position="252"/>
    </location>
</feature>
<evidence type="ECO:0000313" key="5">
    <source>
        <dbReference type="Proteomes" id="UP001302812"/>
    </source>
</evidence>
<evidence type="ECO:0000313" key="4">
    <source>
        <dbReference type="EMBL" id="KAK4115937.1"/>
    </source>
</evidence>
<gene>
    <name evidence="4" type="ORF">N656DRAFT_842729</name>
</gene>
<keyword evidence="5" id="KW-1185">Reference proteome</keyword>
<feature type="region of interest" description="Disordered" evidence="1">
    <location>
        <begin position="353"/>
        <end position="382"/>
    </location>
</feature>
<keyword evidence="2" id="KW-0812">Transmembrane</keyword>
<dbReference type="RefSeq" id="XP_064673507.1">
    <property type="nucleotide sequence ID" value="XM_064819058.1"/>
</dbReference>
<protein>
    <submittedName>
        <fullName evidence="4">Uncharacterized protein</fullName>
    </submittedName>
</protein>
<keyword evidence="3" id="KW-0732">Signal</keyword>
<feature type="compositionally biased region" description="Basic and acidic residues" evidence="1">
    <location>
        <begin position="104"/>
        <end position="116"/>
    </location>
</feature>
<feature type="signal peptide" evidence="3">
    <location>
        <begin position="1"/>
        <end position="19"/>
    </location>
</feature>
<accession>A0AAN6TK27</accession>
<keyword evidence="2" id="KW-0472">Membrane</keyword>
<dbReference type="AlphaFoldDB" id="A0AAN6TK27"/>